<gene>
    <name evidence="2" type="ORF">RBH19_05390</name>
</gene>
<feature type="region of interest" description="Disordered" evidence="1">
    <location>
        <begin position="64"/>
        <end position="84"/>
    </location>
</feature>
<proteinExistence type="predicted"/>
<dbReference type="EMBL" id="JAVDDT010000002">
    <property type="protein sequence ID" value="MDQ2069297.1"/>
    <property type="molecule type" value="Genomic_DNA"/>
</dbReference>
<evidence type="ECO:0000313" key="3">
    <source>
        <dbReference type="Proteomes" id="UP001239019"/>
    </source>
</evidence>
<accession>A0ABU0W5J7</accession>
<dbReference type="RefSeq" id="WP_306727781.1">
    <property type="nucleotide sequence ID" value="NZ_JAVDDT010000002.1"/>
</dbReference>
<evidence type="ECO:0000256" key="1">
    <source>
        <dbReference type="SAM" id="MobiDB-lite"/>
    </source>
</evidence>
<dbReference type="Proteomes" id="UP001239019">
    <property type="component" value="Unassembled WGS sequence"/>
</dbReference>
<organism evidence="2 3">
    <name type="scientific">Natronospira bacteriovora</name>
    <dbReference type="NCBI Taxonomy" id="3069753"/>
    <lineage>
        <taxon>Bacteria</taxon>
        <taxon>Pseudomonadati</taxon>
        <taxon>Pseudomonadota</taxon>
        <taxon>Gammaproteobacteria</taxon>
        <taxon>Natronospirales</taxon>
        <taxon>Natronospiraceae</taxon>
        <taxon>Natronospira</taxon>
    </lineage>
</organism>
<sequence length="84" mass="9207">MSNIEPTIEQIMEAIGDQASESRDGESVIVGYGPIGYLRIHPDSIIRDGEELPAVRIDGKLSRANGSTQSELREQLRTAGLEIR</sequence>
<keyword evidence="3" id="KW-1185">Reference proteome</keyword>
<name>A0ABU0W5J7_9GAMM</name>
<evidence type="ECO:0000313" key="2">
    <source>
        <dbReference type="EMBL" id="MDQ2069297.1"/>
    </source>
</evidence>
<protein>
    <submittedName>
        <fullName evidence="2">Uncharacterized protein</fullName>
    </submittedName>
</protein>
<comment type="caution">
    <text evidence="2">The sequence shown here is derived from an EMBL/GenBank/DDBJ whole genome shotgun (WGS) entry which is preliminary data.</text>
</comment>
<reference evidence="2 3" key="1">
    <citation type="submission" date="2023-08" db="EMBL/GenBank/DDBJ databases">
        <title>Whole-genome sequencing of halo(alkali)philic microorganisms from hypersaline lakes.</title>
        <authorList>
            <person name="Sorokin D.Y."/>
            <person name="Abbas B."/>
            <person name="Merkel A.Y."/>
        </authorList>
    </citation>
    <scope>NUCLEOTIDE SEQUENCE [LARGE SCALE GENOMIC DNA]</scope>
    <source>
        <strain evidence="2 3">AB-CW4</strain>
    </source>
</reference>